<dbReference type="OrthoDB" id="9110673at2"/>
<organism evidence="1 2">
    <name type="scientific">Paraburkholderia acidicola</name>
    <dbReference type="NCBI Taxonomy" id="1912599"/>
    <lineage>
        <taxon>Bacteria</taxon>
        <taxon>Pseudomonadati</taxon>
        <taxon>Pseudomonadota</taxon>
        <taxon>Betaproteobacteria</taxon>
        <taxon>Burkholderiales</taxon>
        <taxon>Burkholderiaceae</taxon>
        <taxon>Paraburkholderia</taxon>
    </lineage>
</organism>
<dbReference type="AlphaFoldDB" id="A0A2A4EZE2"/>
<protein>
    <submittedName>
        <fullName evidence="1">Uncharacterized protein</fullName>
    </submittedName>
</protein>
<dbReference type="EMBL" id="MTZV01000004">
    <property type="protein sequence ID" value="PCE25516.1"/>
    <property type="molecule type" value="Genomic_DNA"/>
</dbReference>
<dbReference type="Proteomes" id="UP000218022">
    <property type="component" value="Unassembled WGS sequence"/>
</dbReference>
<comment type="caution">
    <text evidence="1">The sequence shown here is derived from an EMBL/GenBank/DDBJ whole genome shotgun (WGS) entry which is preliminary data.</text>
</comment>
<name>A0A2A4EZE2_9BURK</name>
<gene>
    <name evidence="1" type="ORF">BWP39_13390</name>
</gene>
<proteinExistence type="predicted"/>
<evidence type="ECO:0000313" key="1">
    <source>
        <dbReference type="EMBL" id="PCE25516.1"/>
    </source>
</evidence>
<evidence type="ECO:0000313" key="2">
    <source>
        <dbReference type="Proteomes" id="UP000218022"/>
    </source>
</evidence>
<accession>A0A2A4EZE2</accession>
<reference evidence="1 2" key="1">
    <citation type="submission" date="2017-01" db="EMBL/GenBank/DDBJ databases">
        <title>Whole-Genome Shotgun Sequencing of Two beta-Proteobacterial Species in Search of the Bulgecin Biosynthetic Cluster.</title>
        <authorList>
            <person name="Horsman M.E."/>
            <person name="Marous D.R."/>
            <person name="Li R."/>
            <person name="Oliver R.A."/>
            <person name="Byun B."/>
            <person name="Emrich S.J."/>
            <person name="Boggess B."/>
            <person name="Townsend C.A."/>
            <person name="Mobashery S."/>
        </authorList>
    </citation>
    <scope>NUCLEOTIDE SEQUENCE [LARGE SCALE GENOMIC DNA]</scope>
    <source>
        <strain evidence="1 2">ATCC 31363</strain>
    </source>
</reference>
<dbReference type="RefSeq" id="WP_096720867.1">
    <property type="nucleotide sequence ID" value="NZ_MTZV01000004.1"/>
</dbReference>
<sequence length="124" mass="13852">MTRPMSIEVINQYGTSTVRIAIEQASVLLEASDVDAVIEHLSLIRASMKPELPKEPSRSHQYVIEMDPCWHSEMHPMYDGAVVFLRHSGLGWAGFALPTHSLEKLHDALAKHLDTLAETHSLPN</sequence>